<keyword evidence="1" id="KW-0732">Signal</keyword>
<keyword evidence="3" id="KW-1185">Reference proteome</keyword>
<accession>A0AAD4D0Z1</accession>
<dbReference type="AlphaFoldDB" id="A0AAD4D0Z1"/>
<feature type="non-terminal residue" evidence="2">
    <location>
        <position position="58"/>
    </location>
</feature>
<dbReference type="EMBL" id="JAAAIL010003044">
    <property type="protein sequence ID" value="KAG0252770.1"/>
    <property type="molecule type" value="Genomic_DNA"/>
</dbReference>
<feature type="chain" id="PRO_5041904914" evidence="1">
    <location>
        <begin position="21"/>
        <end position="58"/>
    </location>
</feature>
<evidence type="ECO:0000256" key="1">
    <source>
        <dbReference type="SAM" id="SignalP"/>
    </source>
</evidence>
<evidence type="ECO:0000313" key="2">
    <source>
        <dbReference type="EMBL" id="KAG0252770.1"/>
    </source>
</evidence>
<feature type="signal peptide" evidence="1">
    <location>
        <begin position="1"/>
        <end position="20"/>
    </location>
</feature>
<organism evidence="2 3">
    <name type="scientific">Linnemannia exigua</name>
    <dbReference type="NCBI Taxonomy" id="604196"/>
    <lineage>
        <taxon>Eukaryota</taxon>
        <taxon>Fungi</taxon>
        <taxon>Fungi incertae sedis</taxon>
        <taxon>Mucoromycota</taxon>
        <taxon>Mortierellomycotina</taxon>
        <taxon>Mortierellomycetes</taxon>
        <taxon>Mortierellales</taxon>
        <taxon>Mortierellaceae</taxon>
        <taxon>Linnemannia</taxon>
    </lineage>
</organism>
<gene>
    <name evidence="2" type="ORF">BGZ95_006533</name>
</gene>
<evidence type="ECO:0000313" key="3">
    <source>
        <dbReference type="Proteomes" id="UP001194580"/>
    </source>
</evidence>
<comment type="caution">
    <text evidence="2">The sequence shown here is derived from an EMBL/GenBank/DDBJ whole genome shotgun (WGS) entry which is preliminary data.</text>
</comment>
<sequence length="58" mass="5955">MKITTILVTLAAAAVSSVSAQFTDLFNGASGPVQFVGINYTITPSPVCIGKEYCLSAS</sequence>
<proteinExistence type="predicted"/>
<reference evidence="2" key="1">
    <citation type="journal article" date="2020" name="Fungal Divers.">
        <title>Resolving the Mortierellaceae phylogeny through synthesis of multi-gene phylogenetics and phylogenomics.</title>
        <authorList>
            <person name="Vandepol N."/>
            <person name="Liber J."/>
            <person name="Desiro A."/>
            <person name="Na H."/>
            <person name="Kennedy M."/>
            <person name="Barry K."/>
            <person name="Grigoriev I.V."/>
            <person name="Miller A.N."/>
            <person name="O'Donnell K."/>
            <person name="Stajich J.E."/>
            <person name="Bonito G."/>
        </authorList>
    </citation>
    <scope>NUCLEOTIDE SEQUENCE</scope>
    <source>
        <strain evidence="2">NRRL 28262</strain>
    </source>
</reference>
<protein>
    <submittedName>
        <fullName evidence="2">Uncharacterized protein</fullName>
    </submittedName>
</protein>
<dbReference type="Proteomes" id="UP001194580">
    <property type="component" value="Unassembled WGS sequence"/>
</dbReference>
<name>A0AAD4D0Z1_9FUNG</name>